<keyword evidence="3" id="KW-0238">DNA-binding</keyword>
<sequence>MMQVDTIEKSSATVDASTRSKRAKYAAKACEYCHRRKIKCDGESPCAACRSKDRECVKDYVPTNRASLGKKRKRQQEAELSNTEEDEDEPSSAVDCTTTLLIERVSGVERQLQQLISSLRNHPNSRVSVERAESPRSEEPADQEETTDPRHSGAGTADPDFGPTDESSYVGETSISRTLQQVEHSLHELGLPAKNTTTAISPASALLNEVPATSSSSFREWVLQTLTKHHLRPDKAEWDILLDLYCEDVHPLYPFFHLPSLRRSYAQLMGHNELSTAGKDSVAQVLICLALGRCTTSVRIETSEGTQSSGWAFYTAALDCIGGIIDPLRETSLGLQRLQVLTLMIIYLIRLDANERAHKVLSLTIVQAQHLGLHREVVVKTASPFIAESSRRLWWCLYNLDRRVALDIGQPFLIQDINTDTNLPVALSETALEGLYRRSSTSPRDGQSPMDNNEDVDCQSPIPYLISMIGYSKIVGKAWNELYQAQCMDRASEPALTVSFEDLLSMWKQGIPPSLSCDEMHPHEHHPLDTPVRPWQVKNKFLVHIRMLWLRILIRKPMRSRSSPTAWIQNFDNEAVCISLADRIVAFYSQTFEPYRLYTFPFLQYLLGASSTILGLIIKVPIFRSRHTHSVVQAAQMMNTFCQKTWVSGKTLRSIKHFTDMMAEVINQNSLRASYPLNTNSRESNIVNSGLNITSDKSPSGGNRQNASSLPEQRTRFTPTSNHHDQPDCATQRTRATDNPGHVSEREASYFHTLVPPPYEFFGSPSFAPEFQSLTSFAPDMENLVMADYPFETSVSDKNWMQVSGSIYDDIPAAINCGLQAPWEI</sequence>
<dbReference type="GO" id="GO:0008270">
    <property type="term" value="F:zinc ion binding"/>
    <property type="evidence" value="ECO:0007669"/>
    <property type="project" value="InterPro"/>
</dbReference>
<dbReference type="InterPro" id="IPR050987">
    <property type="entry name" value="AtrR-like"/>
</dbReference>
<keyword evidence="5" id="KW-0539">Nucleus</keyword>
<proteinExistence type="predicted"/>
<evidence type="ECO:0000256" key="2">
    <source>
        <dbReference type="ARBA" id="ARBA00023015"/>
    </source>
</evidence>
<evidence type="ECO:0000256" key="6">
    <source>
        <dbReference type="SAM" id="MobiDB-lite"/>
    </source>
</evidence>
<evidence type="ECO:0000256" key="4">
    <source>
        <dbReference type="ARBA" id="ARBA00023163"/>
    </source>
</evidence>
<dbReference type="Gene3D" id="4.10.240.10">
    <property type="entry name" value="Zn(2)-C6 fungal-type DNA-binding domain"/>
    <property type="match status" value="1"/>
</dbReference>
<dbReference type="Proteomes" id="UP000076449">
    <property type="component" value="Chromosome I"/>
</dbReference>
<dbReference type="InterPro" id="IPR001138">
    <property type="entry name" value="Zn2Cys6_DnaBD"/>
</dbReference>
<dbReference type="Pfam" id="PF00172">
    <property type="entry name" value="Zn_clus"/>
    <property type="match status" value="1"/>
</dbReference>
<dbReference type="SMART" id="SM00066">
    <property type="entry name" value="GAL4"/>
    <property type="match status" value="1"/>
</dbReference>
<keyword evidence="1" id="KW-0479">Metal-binding</keyword>
<feature type="compositionally biased region" description="Basic and acidic residues" evidence="6">
    <location>
        <begin position="128"/>
        <end position="139"/>
    </location>
</feature>
<dbReference type="CDD" id="cd12148">
    <property type="entry name" value="fungal_TF_MHR"/>
    <property type="match status" value="1"/>
</dbReference>
<dbReference type="EMBL" id="CM002798">
    <property type="protein sequence ID" value="KZN94304.1"/>
    <property type="molecule type" value="Genomic_DNA"/>
</dbReference>
<dbReference type="InterPro" id="IPR007219">
    <property type="entry name" value="XnlR_reg_dom"/>
</dbReference>
<dbReference type="AlphaFoldDB" id="A0A167YMG3"/>
<accession>A0A167YMG3</accession>
<protein>
    <submittedName>
        <fullName evidence="8">Putative transcriptional regulatory protein</fullName>
    </submittedName>
</protein>
<evidence type="ECO:0000313" key="8">
    <source>
        <dbReference type="EMBL" id="KZN94304.1"/>
    </source>
</evidence>
<feature type="domain" description="Zn(2)-C6 fungal-type" evidence="7">
    <location>
        <begin position="29"/>
        <end position="58"/>
    </location>
</feature>
<evidence type="ECO:0000259" key="7">
    <source>
        <dbReference type="PROSITE" id="PS50048"/>
    </source>
</evidence>
<evidence type="ECO:0000256" key="3">
    <source>
        <dbReference type="ARBA" id="ARBA00023125"/>
    </source>
</evidence>
<reference evidence="8" key="1">
    <citation type="journal article" date="2014" name="Genome Announc.">
        <title>Complete sequencing and chromosome-scale genome assembly of the industrial progenitor strain P2niaD18 from the penicillin producer Penicillium chrysogenum.</title>
        <authorList>
            <person name="Specht T."/>
            <person name="Dahlmann T.A."/>
            <person name="Zadra I."/>
            <person name="Kurnsteiner H."/>
            <person name="Kuck U."/>
        </authorList>
    </citation>
    <scope>NUCLEOTIDE SEQUENCE [LARGE SCALE GENOMIC DNA]</scope>
    <source>
        <strain evidence="8">P2niaD18</strain>
    </source>
</reference>
<dbReference type="PROSITE" id="PS50048">
    <property type="entry name" value="ZN2_CY6_FUNGAL_2"/>
    <property type="match status" value="1"/>
</dbReference>
<dbReference type="PANTHER" id="PTHR46910">
    <property type="entry name" value="TRANSCRIPTION FACTOR PDR1"/>
    <property type="match status" value="1"/>
</dbReference>
<feature type="compositionally biased region" description="Polar residues" evidence="6">
    <location>
        <begin position="116"/>
        <end position="127"/>
    </location>
</feature>
<dbReference type="InterPro" id="IPR036864">
    <property type="entry name" value="Zn2-C6_fun-type_DNA-bd_sf"/>
</dbReference>
<feature type="region of interest" description="Disordered" evidence="6">
    <location>
        <begin position="689"/>
        <end position="742"/>
    </location>
</feature>
<feature type="region of interest" description="Disordered" evidence="6">
    <location>
        <begin position="1"/>
        <end position="22"/>
    </location>
</feature>
<organism evidence="8">
    <name type="scientific">Penicillium chrysogenum</name>
    <name type="common">Penicillium notatum</name>
    <dbReference type="NCBI Taxonomy" id="5076"/>
    <lineage>
        <taxon>Eukaryota</taxon>
        <taxon>Fungi</taxon>
        <taxon>Dikarya</taxon>
        <taxon>Ascomycota</taxon>
        <taxon>Pezizomycotina</taxon>
        <taxon>Eurotiomycetes</taxon>
        <taxon>Eurotiomycetidae</taxon>
        <taxon>Eurotiales</taxon>
        <taxon>Aspergillaceae</taxon>
        <taxon>Penicillium</taxon>
        <taxon>Penicillium chrysogenum species complex</taxon>
    </lineage>
</organism>
<feature type="region of interest" description="Disordered" evidence="6">
    <location>
        <begin position="60"/>
        <end position="94"/>
    </location>
</feature>
<dbReference type="PROSITE" id="PS00463">
    <property type="entry name" value="ZN2_CY6_FUNGAL_1"/>
    <property type="match status" value="1"/>
</dbReference>
<evidence type="ECO:0000256" key="5">
    <source>
        <dbReference type="ARBA" id="ARBA00023242"/>
    </source>
</evidence>
<gene>
    <name evidence="8" type="ORF">EN45_045000</name>
</gene>
<feature type="compositionally biased region" description="Polar residues" evidence="6">
    <location>
        <begin position="689"/>
        <end position="721"/>
    </location>
</feature>
<dbReference type="SUPFAM" id="SSF57701">
    <property type="entry name" value="Zn2/Cys6 DNA-binding domain"/>
    <property type="match status" value="1"/>
</dbReference>
<name>A0A167YMG3_PENCH</name>
<keyword evidence="2" id="KW-0805">Transcription regulation</keyword>
<dbReference type="SMART" id="SM00906">
    <property type="entry name" value="Fungal_trans"/>
    <property type="match status" value="1"/>
</dbReference>
<keyword evidence="4" id="KW-0804">Transcription</keyword>
<dbReference type="PANTHER" id="PTHR46910:SF1">
    <property type="entry name" value="MISCELLANEOUS ZN(II)2CYS6 TRANSCRIPTION FACTOR (EUROFUNG)-RELATED"/>
    <property type="match status" value="1"/>
</dbReference>
<dbReference type="CDD" id="cd00067">
    <property type="entry name" value="GAL4"/>
    <property type="match status" value="1"/>
</dbReference>
<dbReference type="GO" id="GO:0000981">
    <property type="term" value="F:DNA-binding transcription factor activity, RNA polymerase II-specific"/>
    <property type="evidence" value="ECO:0007669"/>
    <property type="project" value="InterPro"/>
</dbReference>
<dbReference type="GO" id="GO:0006351">
    <property type="term" value="P:DNA-templated transcription"/>
    <property type="evidence" value="ECO:0007669"/>
    <property type="project" value="InterPro"/>
</dbReference>
<feature type="region of interest" description="Disordered" evidence="6">
    <location>
        <begin position="116"/>
        <end position="171"/>
    </location>
</feature>
<evidence type="ECO:0000256" key="1">
    <source>
        <dbReference type="ARBA" id="ARBA00022723"/>
    </source>
</evidence>
<dbReference type="GO" id="GO:0003677">
    <property type="term" value="F:DNA binding"/>
    <property type="evidence" value="ECO:0007669"/>
    <property type="project" value="UniProtKB-KW"/>
</dbReference>
<dbReference type="Pfam" id="PF04082">
    <property type="entry name" value="Fungal_trans"/>
    <property type="match status" value="1"/>
</dbReference>